<protein>
    <submittedName>
        <fullName evidence="4">Murein DD-endopeptidase MepM/ murein hydrolase activator NlpD</fullName>
    </submittedName>
</protein>
<dbReference type="InterPro" id="IPR036366">
    <property type="entry name" value="PGBDSf"/>
</dbReference>
<comment type="caution">
    <text evidence="4">The sequence shown here is derived from an EMBL/GenBank/DDBJ whole genome shotgun (WGS) entry which is preliminary data.</text>
</comment>
<proteinExistence type="predicted"/>
<evidence type="ECO:0000313" key="5">
    <source>
        <dbReference type="Proteomes" id="UP000548476"/>
    </source>
</evidence>
<dbReference type="Pfam" id="PF01551">
    <property type="entry name" value="Peptidase_M23"/>
    <property type="match status" value="1"/>
</dbReference>
<dbReference type="EMBL" id="JACHGT010000023">
    <property type="protein sequence ID" value="MBB6039550.1"/>
    <property type="molecule type" value="Genomic_DNA"/>
</dbReference>
<gene>
    <name evidence="4" type="ORF">HNR73_007447</name>
</gene>
<dbReference type="PANTHER" id="PTHR21666">
    <property type="entry name" value="PEPTIDASE-RELATED"/>
    <property type="match status" value="1"/>
</dbReference>
<dbReference type="Pfam" id="PF01471">
    <property type="entry name" value="PG_binding_1"/>
    <property type="match status" value="2"/>
</dbReference>
<dbReference type="SUPFAM" id="SSF47090">
    <property type="entry name" value="PGBD-like"/>
    <property type="match status" value="2"/>
</dbReference>
<feature type="chain" id="PRO_5032484451" evidence="1">
    <location>
        <begin position="33"/>
        <end position="310"/>
    </location>
</feature>
<dbReference type="InterPro" id="IPR002477">
    <property type="entry name" value="Peptidoglycan-bd-like"/>
</dbReference>
<feature type="domain" description="M23ase beta-sheet core" evidence="3">
    <location>
        <begin position="195"/>
        <end position="278"/>
    </location>
</feature>
<keyword evidence="5" id="KW-1185">Reference proteome</keyword>
<keyword evidence="4" id="KW-0378">Hydrolase</keyword>
<evidence type="ECO:0000313" key="4">
    <source>
        <dbReference type="EMBL" id="MBB6039550.1"/>
    </source>
</evidence>
<evidence type="ECO:0000259" key="3">
    <source>
        <dbReference type="Pfam" id="PF01551"/>
    </source>
</evidence>
<evidence type="ECO:0000259" key="2">
    <source>
        <dbReference type="Pfam" id="PF01471"/>
    </source>
</evidence>
<accession>A0A841G647</accession>
<dbReference type="Proteomes" id="UP000548476">
    <property type="component" value="Unassembled WGS sequence"/>
</dbReference>
<dbReference type="SUPFAM" id="SSF51261">
    <property type="entry name" value="Duplicated hybrid motif"/>
    <property type="match status" value="1"/>
</dbReference>
<dbReference type="Gene3D" id="2.70.70.10">
    <property type="entry name" value="Glucose Permease (Domain IIA)"/>
    <property type="match status" value="1"/>
</dbReference>
<organism evidence="4 5">
    <name type="scientific">Phytomonospora endophytica</name>
    <dbReference type="NCBI Taxonomy" id="714109"/>
    <lineage>
        <taxon>Bacteria</taxon>
        <taxon>Bacillati</taxon>
        <taxon>Actinomycetota</taxon>
        <taxon>Actinomycetes</taxon>
        <taxon>Micromonosporales</taxon>
        <taxon>Micromonosporaceae</taxon>
        <taxon>Phytomonospora</taxon>
    </lineage>
</organism>
<sequence>MTGRLRRCLVLLAVVAAAVSVMVVAPAQSASAAGWPVVAQGATGSTVSVVQRLLRARGHGVDVDGAFGPATRGAVVNFQSSRGFTADGIVGAQTWGGLIVTVRQGDSGEAVAAAQTALNAHGYGLAVDGAFGPGTASAARSFQSARGLGVDGIVGPQTWQSLVGSGSGGGGFSLPIPRGALGRGYYDDPHHDYPALDLPVGTGTQVYAVRSGVAGTINNSRCGLGYALTGDDGATYYYCHLSRHNVGNGARVGPGTLLGWSGSTGNSTGPHLHIEIYAGAGRCPQPFLLAIYDGGSPPAASNLPTSGCFY</sequence>
<dbReference type="GO" id="GO:0004222">
    <property type="term" value="F:metalloendopeptidase activity"/>
    <property type="evidence" value="ECO:0007669"/>
    <property type="project" value="TreeGrafter"/>
</dbReference>
<dbReference type="CDD" id="cd12797">
    <property type="entry name" value="M23_peptidase"/>
    <property type="match status" value="1"/>
</dbReference>
<feature type="domain" description="Peptidoglycan binding-like" evidence="2">
    <location>
        <begin position="43"/>
        <end position="95"/>
    </location>
</feature>
<feature type="domain" description="Peptidoglycan binding-like" evidence="2">
    <location>
        <begin position="107"/>
        <end position="162"/>
    </location>
</feature>
<dbReference type="InterPro" id="IPR016047">
    <property type="entry name" value="M23ase_b-sheet_dom"/>
</dbReference>
<dbReference type="Gene3D" id="1.10.101.10">
    <property type="entry name" value="PGBD-like superfamily/PGBD"/>
    <property type="match status" value="2"/>
</dbReference>
<reference evidence="4 5" key="1">
    <citation type="submission" date="2020-08" db="EMBL/GenBank/DDBJ databases">
        <title>Genomic Encyclopedia of Type Strains, Phase IV (KMG-IV): sequencing the most valuable type-strain genomes for metagenomic binning, comparative biology and taxonomic classification.</title>
        <authorList>
            <person name="Goeker M."/>
        </authorList>
    </citation>
    <scope>NUCLEOTIDE SEQUENCE [LARGE SCALE GENOMIC DNA]</scope>
    <source>
        <strain evidence="4 5">YIM 65646</strain>
    </source>
</reference>
<keyword evidence="1" id="KW-0732">Signal</keyword>
<dbReference type="RefSeq" id="WP_184792637.1">
    <property type="nucleotide sequence ID" value="NZ_BONT01000089.1"/>
</dbReference>
<dbReference type="InterPro" id="IPR050570">
    <property type="entry name" value="Cell_wall_metabolism_enzyme"/>
</dbReference>
<dbReference type="InterPro" id="IPR011055">
    <property type="entry name" value="Dup_hybrid_motif"/>
</dbReference>
<feature type="signal peptide" evidence="1">
    <location>
        <begin position="1"/>
        <end position="32"/>
    </location>
</feature>
<dbReference type="PANTHER" id="PTHR21666:SF270">
    <property type="entry name" value="MUREIN HYDROLASE ACTIVATOR ENVC"/>
    <property type="match status" value="1"/>
</dbReference>
<dbReference type="AlphaFoldDB" id="A0A841G647"/>
<name>A0A841G647_9ACTN</name>
<evidence type="ECO:0000256" key="1">
    <source>
        <dbReference type="SAM" id="SignalP"/>
    </source>
</evidence>
<dbReference type="InterPro" id="IPR036365">
    <property type="entry name" value="PGBD-like_sf"/>
</dbReference>